<protein>
    <submittedName>
        <fullName evidence="3">Uncharacterized protein</fullName>
    </submittedName>
</protein>
<dbReference type="OrthoDB" id="3796227at2759"/>
<dbReference type="AlphaFoldDB" id="A0A9W8ZGV8"/>
<feature type="compositionally biased region" description="Polar residues" evidence="1">
    <location>
        <begin position="194"/>
        <end position="206"/>
    </location>
</feature>
<evidence type="ECO:0000313" key="3">
    <source>
        <dbReference type="EMBL" id="KAJ4405243.1"/>
    </source>
</evidence>
<proteinExistence type="predicted"/>
<gene>
    <name evidence="3" type="ORF">N0V91_005403</name>
</gene>
<comment type="caution">
    <text evidence="3">The sequence shown here is derived from an EMBL/GenBank/DDBJ whole genome shotgun (WGS) entry which is preliminary data.</text>
</comment>
<feature type="compositionally biased region" description="Basic and acidic residues" evidence="1">
    <location>
        <begin position="172"/>
        <end position="185"/>
    </location>
</feature>
<keyword evidence="2" id="KW-1133">Transmembrane helix</keyword>
<evidence type="ECO:0000256" key="1">
    <source>
        <dbReference type="SAM" id="MobiDB-lite"/>
    </source>
</evidence>
<organism evidence="3 4">
    <name type="scientific">Didymella pomorum</name>
    <dbReference type="NCBI Taxonomy" id="749634"/>
    <lineage>
        <taxon>Eukaryota</taxon>
        <taxon>Fungi</taxon>
        <taxon>Dikarya</taxon>
        <taxon>Ascomycota</taxon>
        <taxon>Pezizomycotina</taxon>
        <taxon>Dothideomycetes</taxon>
        <taxon>Pleosporomycetidae</taxon>
        <taxon>Pleosporales</taxon>
        <taxon>Pleosporineae</taxon>
        <taxon>Didymellaceae</taxon>
        <taxon>Didymella</taxon>
    </lineage>
</organism>
<evidence type="ECO:0000256" key="2">
    <source>
        <dbReference type="SAM" id="Phobius"/>
    </source>
</evidence>
<feature type="transmembrane region" description="Helical" evidence="2">
    <location>
        <begin position="147"/>
        <end position="167"/>
    </location>
</feature>
<feature type="region of interest" description="Disordered" evidence="1">
    <location>
        <begin position="1"/>
        <end position="35"/>
    </location>
</feature>
<reference evidence="3" key="1">
    <citation type="submission" date="2022-10" db="EMBL/GenBank/DDBJ databases">
        <title>Tapping the CABI collections for fungal endophytes: first genome assemblies for Collariella, Neodidymelliopsis, Ascochyta clinopodiicola, Didymella pomorum, Didymosphaeria variabile, Neocosmospora piperis and Neocucurbitaria cava.</title>
        <authorList>
            <person name="Hill R."/>
        </authorList>
    </citation>
    <scope>NUCLEOTIDE SEQUENCE</scope>
    <source>
        <strain evidence="3">IMI 355091</strain>
    </source>
</reference>
<feature type="compositionally biased region" description="Basic and acidic residues" evidence="1">
    <location>
        <begin position="230"/>
        <end position="240"/>
    </location>
</feature>
<keyword evidence="2" id="KW-0472">Membrane</keyword>
<feature type="region of interest" description="Disordered" evidence="1">
    <location>
        <begin position="172"/>
        <end position="265"/>
    </location>
</feature>
<dbReference type="Proteomes" id="UP001140510">
    <property type="component" value="Unassembled WGS sequence"/>
</dbReference>
<evidence type="ECO:0000313" key="4">
    <source>
        <dbReference type="Proteomes" id="UP001140510"/>
    </source>
</evidence>
<keyword evidence="2" id="KW-0812">Transmembrane</keyword>
<accession>A0A9W8ZGV8</accession>
<keyword evidence="4" id="KW-1185">Reference proteome</keyword>
<dbReference type="EMBL" id="JAPEVA010000036">
    <property type="protein sequence ID" value="KAJ4405243.1"/>
    <property type="molecule type" value="Genomic_DNA"/>
</dbReference>
<sequence length="284" mass="31407">MNQMQRNATKRRLPAFKTTSYEGKGDPDMHTSGLKPDQYLKDRLQVFTVPSVDDLLRGLDFLPTGPACAVPDAPSQSIGSKNLNRYALEQRRKEGICDKIDIKDGGSVANKAGREHLHTAKSAGERAKIDRCNNTVTLKVRIPFRNILIFAFLALHGVVGKALEMGIEKAERRRAAREGVTRLTKESTPAKPIATTSTNTKSSLATTLKRPREDEPAELLTPAQTPKCQWKADDGLEVRHPRQPTVSPITPRAAPPQPDRSIPRNLLANLKFGLRKRGPAQRKS</sequence>
<name>A0A9W8ZGV8_9PLEO</name>